<sequence>MQQLMASVVALLQQRAVAGIKGSGERQLTHSFCCLAKKGIATDASAFLSAMKEILSNFVLQRLQHILDQQQPQQSGNGEIAAVQPLPQQDGLFVLVLRLYKLLRLSQEQEPELFSTIRYVLQRVAKFRPIAMADALLGGDKEGADEQGIAFAATCPASPLPLKKSYSGPVARSKKQRITVLVYVPLMQVLLDLLESSAFCEQLPGAPAGSQTPQKTHGVSAEILQLEEVQDLCAALANLAGLFVPPLRSIPRDPHVNPSALFKFSENRMTLSVAPSPYAVPLCAHCIALTHSLCGFPLVASGRLPVESSARVQRIIRICELSIDGHCSSCPSCSSCSSVFTASVEICASSLCLSLSADCLEAIPEILFDHLSSRVSPLFARLGLGLLDVAAGSSPGASLAAEALALLLTDAIWWQAFRESSGLLVEAFVHKDGAAISIASGGNQQVQTQIALLQQLHKEQHWLLLYIQLLIVAHQGPEALANHRLGPPKQLLQDEAAQEHAHQQMTSPVVVEVGLGVVCLVAKAYLFRERLGKPLLADLLLPEGGLKVLNAGVSLSADCLLAAPQHPALSLASARTLRVFADSHNPCCAYLWESAAFQALLDSCCSCCAGLLQPSAAGAPSNNEAAGNMSNDSSVKLRQLSSKSCSSVFAAFAAAAAPSEQFVGLGVLQAAAAIAEGSQPLPIPAIRWVLSMLGGLASGAGREGARRLLQWMGPTLRCAFAVTRAAASNPEALMDGLKFSRRVAAAGAGCLTQEEAEALLAEYTTSKLDRQMSPDEEDAAITNGEQIFNLPVSCLRLLRQLAGENRGSARTKWVAGSLIECLRALRPLCVALTPTQPKVLNSYLSVVGVLLEDDVALVLQNMTPEDTHVMMTLAERGALSGQARLANAALEAIHVVAMHAADIQLQQGLYSPNLESAEATEGLFKLMPGADSLQQVYVHLAQLATALLQKMPSEQMTAAEQDIMGACLFVALFCIGQGVGSWTGGCSAESLQQRLEELQAAVLEAVREALPKNLSEQGPLPRFKQQYFHRREDAFKHELANFVAEFATFGRFRP</sequence>
<proteinExistence type="predicted"/>
<reference evidence="1 2" key="1">
    <citation type="journal article" date="2016" name="BMC Genomics">
        <title>Comparative genomics reveals Cyclospora cayetanensis possesses coccidia-like metabolism and invasion components but unique surface antigens.</title>
        <authorList>
            <person name="Liu S."/>
            <person name="Wang L."/>
            <person name="Zheng H."/>
            <person name="Xu Z."/>
            <person name="Roellig D.M."/>
            <person name="Li N."/>
            <person name="Frace M.A."/>
            <person name="Tang K."/>
            <person name="Arrowood M.J."/>
            <person name="Moss D.M."/>
            <person name="Zhang L."/>
            <person name="Feng Y."/>
            <person name="Xiao L."/>
        </authorList>
    </citation>
    <scope>NUCLEOTIDE SEQUENCE [LARGE SCALE GENOMIC DNA]</scope>
    <source>
        <strain evidence="1 2">CHN_HEN01</strain>
    </source>
</reference>
<comment type="caution">
    <text evidence="1">The sequence shown here is derived from an EMBL/GenBank/DDBJ whole genome shotgun (WGS) entry which is preliminary data.</text>
</comment>
<name>A0A1D3CRQ2_9EIME</name>
<protein>
    <submittedName>
        <fullName evidence="1">Uncharacterized protein</fullName>
    </submittedName>
</protein>
<dbReference type="EMBL" id="JROU02002214">
    <property type="protein sequence ID" value="OEH73883.1"/>
    <property type="molecule type" value="Genomic_DNA"/>
</dbReference>
<dbReference type="Proteomes" id="UP000095192">
    <property type="component" value="Unassembled WGS sequence"/>
</dbReference>
<dbReference type="InParanoid" id="A0A1D3CRQ2"/>
<dbReference type="AlphaFoldDB" id="A0A1D3CRQ2"/>
<dbReference type="VEuPathDB" id="ToxoDB:cyc_07091"/>
<accession>A0A1D3CRQ2</accession>
<keyword evidence="2" id="KW-1185">Reference proteome</keyword>
<gene>
    <name evidence="1" type="ORF">cyc_07091</name>
</gene>
<evidence type="ECO:0000313" key="2">
    <source>
        <dbReference type="Proteomes" id="UP000095192"/>
    </source>
</evidence>
<dbReference type="VEuPathDB" id="ToxoDB:LOC34623123"/>
<evidence type="ECO:0000313" key="1">
    <source>
        <dbReference type="EMBL" id="OEH73883.1"/>
    </source>
</evidence>
<organism evidence="1 2">
    <name type="scientific">Cyclospora cayetanensis</name>
    <dbReference type="NCBI Taxonomy" id="88456"/>
    <lineage>
        <taxon>Eukaryota</taxon>
        <taxon>Sar</taxon>
        <taxon>Alveolata</taxon>
        <taxon>Apicomplexa</taxon>
        <taxon>Conoidasida</taxon>
        <taxon>Coccidia</taxon>
        <taxon>Eucoccidiorida</taxon>
        <taxon>Eimeriorina</taxon>
        <taxon>Eimeriidae</taxon>
        <taxon>Cyclospora</taxon>
    </lineage>
</organism>